<feature type="region of interest" description="Disordered" evidence="1">
    <location>
        <begin position="387"/>
        <end position="411"/>
    </location>
</feature>
<evidence type="ECO:0000313" key="4">
    <source>
        <dbReference type="Proteomes" id="UP001429100"/>
    </source>
</evidence>
<accession>A0A0S4TH91</accession>
<dbReference type="Proteomes" id="UP000199752">
    <property type="component" value="Chromosome 6"/>
</dbReference>
<dbReference type="VEuPathDB" id="CryptoDB:ChTU502y2012_419g0155"/>
<dbReference type="EMBL" id="JTAI01000007">
    <property type="protein sequence ID" value="PPS97839.1"/>
    <property type="molecule type" value="Genomic_DNA"/>
</dbReference>
<organism evidence="2">
    <name type="scientific">Cryptosporidium hominis</name>
    <dbReference type="NCBI Taxonomy" id="237895"/>
    <lineage>
        <taxon>Eukaryota</taxon>
        <taxon>Sar</taxon>
        <taxon>Alveolata</taxon>
        <taxon>Apicomplexa</taxon>
        <taxon>Conoidasida</taxon>
        <taxon>Coccidia</taxon>
        <taxon>Eucoccidiorida</taxon>
        <taxon>Eimeriorina</taxon>
        <taxon>Cryptosporidiidae</taxon>
        <taxon>Cryptosporidium</taxon>
    </lineage>
</organism>
<feature type="compositionally biased region" description="Basic and acidic residues" evidence="1">
    <location>
        <begin position="390"/>
        <end position="400"/>
    </location>
</feature>
<name>A0A0S4TH91_CRYHO</name>
<proteinExistence type="predicted"/>
<dbReference type="AlphaFoldDB" id="A0A0S4TH91"/>
<reference evidence="3 4" key="1">
    <citation type="submission" date="2014-11" db="EMBL/GenBank/DDBJ databases">
        <title>Comparative genomic analysis of Cryptosporidium hominis reveals occurrence of genetic recombination in virulent subtypes.</title>
        <authorList>
            <person name="Guo Y."/>
            <person name="Tang K."/>
            <person name="Frace M."/>
            <person name="Li N."/>
            <person name="Roellig D.M."/>
            <person name="Sammons S."/>
            <person name="Knipe K."/>
            <person name="Rowe L."/>
            <person name="Feng Y."/>
            <person name="Xiao L."/>
        </authorList>
    </citation>
    <scope>NUCLEOTIDE SEQUENCE [LARGE SCALE GENOMIC DNA]</scope>
    <source>
        <strain evidence="3">30976</strain>
    </source>
</reference>
<evidence type="ECO:0000313" key="3">
    <source>
        <dbReference type="EMBL" id="PPS97839.1"/>
    </source>
</evidence>
<protein>
    <submittedName>
        <fullName evidence="2">Uncharacterized protein</fullName>
    </submittedName>
</protein>
<sequence length="610" mass="69742">MSEIMLGEMTEQNVDNSPELSVSEISGVEYIFFTKNDEANIKFRLDKMSMDDKLLEEYLNDKKKIFMNEKILNIYQGGRVLVGIILKKEYKLCDIIFDLSNSEKQSVLSNFTWEGQYQVLVTKENNYLEIFNDGKEGNNLMNLDDGSYINLIGIYNLKSIECNLYIFQCSIIIKPQYWNDLLNFDILIKYHQNNMFENSILNDEINESCNEIGKNELNYGSPFGDLLVLNEFSDSKIYSYSLSKPIFIKVPIIISNYFLQESSQILFIEILNIGEISDSILIYDIFSHNLKLNGNSPLELPFTLGNNQSLGCSLIRVGGKKVYKSNKNIDEKNENDSFIPIIIPIFIKWKSKQFNSKLILTQFALQINFDQRVDIINSREENQINSINVNKHENSNDHDNINSSSFSSSSSSSSSSSAVSSYLFSPSSPQASVQSICSPFTQEVCYSSKSNLEENSSNCNNNLEVYSNNDSIIQKNENDLEIESNYNFKATCTFDRISKYPGETVYLLIEIFPIERDKSLNLLVTVEYDQSSPIVPLYVSMPINYFPEPNSSSYSQNIYENPTLLYPLKICNPGIYKCPNITIYDFSTKSNYTIKKLPLLVCESLPNCNS</sequence>
<evidence type="ECO:0000256" key="1">
    <source>
        <dbReference type="SAM" id="MobiDB-lite"/>
    </source>
</evidence>
<dbReference type="VEuPathDB" id="CryptoDB:Chro.60043"/>
<reference evidence="3 4" key="3">
    <citation type="submission" date="2017-10" db="EMBL/GenBank/DDBJ databases">
        <title>Consistent, comparative and evidence-based genome annotation and re-annotation for the closely-related species, Cryptosporidium parvum, C. hominis and C. tyzzeri.</title>
        <authorList>
            <person name="Baptista R.P."/>
            <person name="Li Y."/>
            <person name="Sateriale A."/>
            <person name="Striepen B."/>
            <person name="Kissinger J.C."/>
        </authorList>
    </citation>
    <scope>NUCLEOTIDE SEQUENCE [LARGE SCALE GENOMIC DNA]</scope>
    <source>
        <strain evidence="3">30976</strain>
    </source>
</reference>
<dbReference type="VEuPathDB" id="CryptoDB:GY17_00000032"/>
<dbReference type="OrthoDB" id="338964at2759"/>
<reference evidence="2" key="2">
    <citation type="submission" date="2015-08" db="EMBL/GenBank/DDBJ databases">
        <authorList>
            <person name="Babu N.S."/>
            <person name="Beckwith C.J."/>
            <person name="Beseler K.G."/>
            <person name="Brison A."/>
            <person name="Carone J.V."/>
            <person name="Caskin T.P."/>
            <person name="Diamond M."/>
            <person name="Durham M.E."/>
            <person name="Foxe J.M."/>
            <person name="Go M."/>
            <person name="Henderson B.A."/>
            <person name="Jones I.B."/>
            <person name="McGettigan J.A."/>
            <person name="Micheletti S.J."/>
            <person name="Nasrallah M.E."/>
            <person name="Ortiz D."/>
            <person name="Piller C.R."/>
            <person name="Privatt S.R."/>
            <person name="Schneider S.L."/>
            <person name="Sharp S."/>
            <person name="Smith T.C."/>
            <person name="Stanton J.D."/>
            <person name="Ullery H.E."/>
            <person name="Wilson R.J."/>
            <person name="Serrano M.G."/>
            <person name="Buck G."/>
            <person name="Lee V."/>
            <person name="Wang Y."/>
            <person name="Carvalho R."/>
            <person name="Voegtly L."/>
            <person name="Shi R."/>
            <person name="Duckworth R."/>
            <person name="Johnson A."/>
            <person name="Loviza R."/>
            <person name="Walstead R."/>
            <person name="Shah Z."/>
            <person name="Kiflezghi M."/>
            <person name="Wade K."/>
            <person name="Ball S.L."/>
            <person name="Bradley K.W."/>
            <person name="Asai D.J."/>
            <person name="Bowman C.A."/>
            <person name="Russell D.A."/>
            <person name="Pope W.H."/>
            <person name="Jacobs-Sera D."/>
            <person name="Hendrix R.W."/>
            <person name="Hatfull G.F."/>
        </authorList>
    </citation>
    <scope>NUCLEOTIDE SEQUENCE [LARGE SCALE GENOMIC DNA]</scope>
</reference>
<dbReference type="Proteomes" id="UP001429100">
    <property type="component" value="Unassembled WGS sequence"/>
</dbReference>
<gene>
    <name evidence="2" type="ORF">CHUDEA6_310</name>
    <name evidence="3" type="ORF">GY17_00000032</name>
</gene>
<keyword evidence="4" id="KW-1185">Reference proteome</keyword>
<evidence type="ECO:0000313" key="2">
    <source>
        <dbReference type="EMBL" id="CUV06463.1"/>
    </source>
</evidence>
<dbReference type="EMBL" id="LN877952">
    <property type="protein sequence ID" value="CUV06463.1"/>
    <property type="molecule type" value="Genomic_DNA"/>
</dbReference>
<dbReference type="VEuPathDB" id="CryptoDB:CHUDEA6_310"/>